<dbReference type="Pfam" id="PF11705">
    <property type="entry name" value="RNA_pol_3_Rpc31"/>
    <property type="match status" value="1"/>
</dbReference>
<sequence length="300" mass="33728">MPIWKNKEDPAKCSDYDEDLSTNQKMPSTEPNGETSKMLMAGRGHLTFSVEIVGIAKGENLPPSSVQPTPLYPPLEQKPVPLQAGEEAEYMLALKQEFRGAMRNLPFYIRPAAPRRDVERYSDKYQRSESSDNSLEWKPGAAGEREETPERQQDKTAGEAEVLMNECVKTSRCSSSALHSDSPAGEYFSDAISSFTDSLCLNIFAENQELPKLPKQPRMDKEEILRKLETLEQKEVEETSDEEEGENKKQEEEVAEGEELDEEEFEDDPFICITGFAERGLIAACSKRGWCGSSLRPSMV</sequence>
<evidence type="ECO:0000313" key="6">
    <source>
        <dbReference type="Proteomes" id="UP000316079"/>
    </source>
</evidence>
<dbReference type="InterPro" id="IPR024661">
    <property type="entry name" value="RNA_pol_III_Rpc31"/>
</dbReference>
<dbReference type="Proteomes" id="UP000316079">
    <property type="component" value="Unassembled WGS sequence"/>
</dbReference>
<dbReference type="EMBL" id="SRMA01027131">
    <property type="protein sequence ID" value="TRY59357.1"/>
    <property type="molecule type" value="Genomic_DNA"/>
</dbReference>
<feature type="compositionally biased region" description="Basic and acidic residues" evidence="4">
    <location>
        <begin position="1"/>
        <end position="15"/>
    </location>
</feature>
<dbReference type="AlphaFoldDB" id="A0A553N1P7"/>
<keyword evidence="3" id="KW-0539">Nucleus</keyword>
<feature type="compositionally biased region" description="Acidic residues" evidence="4">
    <location>
        <begin position="253"/>
        <end position="267"/>
    </location>
</feature>
<dbReference type="STRING" id="623744.A0A553N1P7"/>
<feature type="region of interest" description="Disordered" evidence="4">
    <location>
        <begin position="1"/>
        <end position="37"/>
    </location>
</feature>
<dbReference type="GO" id="GO:0006383">
    <property type="term" value="P:transcription by RNA polymerase III"/>
    <property type="evidence" value="ECO:0007669"/>
    <property type="project" value="InterPro"/>
</dbReference>
<reference evidence="5 6" key="1">
    <citation type="journal article" date="2019" name="Sci. Data">
        <title>Hybrid genome assembly and annotation of Danionella translucida.</title>
        <authorList>
            <person name="Kadobianskyi M."/>
            <person name="Schulze L."/>
            <person name="Schuelke M."/>
            <person name="Judkewitz B."/>
        </authorList>
    </citation>
    <scope>NUCLEOTIDE SEQUENCE [LARGE SCALE GENOMIC DNA]</scope>
    <source>
        <strain evidence="5 6">Bolton</strain>
    </source>
</reference>
<comment type="caution">
    <text evidence="5">The sequence shown here is derived from an EMBL/GenBank/DDBJ whole genome shotgun (WGS) entry which is preliminary data.</text>
</comment>
<gene>
    <name evidence="5" type="ORF">DNTS_016623</name>
</gene>
<dbReference type="PANTHER" id="PTHR15367:SF4">
    <property type="entry name" value="DNA-DIRECTED RNA POLYMERASE III SUBUNIT RPC7-LIKE"/>
    <property type="match status" value="1"/>
</dbReference>
<evidence type="ECO:0000256" key="3">
    <source>
        <dbReference type="ARBA" id="ARBA00023242"/>
    </source>
</evidence>
<name>A0A553N1P7_9TELE</name>
<protein>
    <submittedName>
        <fullName evidence="5">Uncharacterized protein</fullName>
    </submittedName>
</protein>
<dbReference type="OrthoDB" id="5377312at2759"/>
<evidence type="ECO:0000256" key="2">
    <source>
        <dbReference type="ARBA" id="ARBA00008352"/>
    </source>
</evidence>
<comment type="similarity">
    <text evidence="2">Belongs to the eukaryotic RPC7 RNA polymerase subunit family.</text>
</comment>
<keyword evidence="6" id="KW-1185">Reference proteome</keyword>
<feature type="region of interest" description="Disordered" evidence="4">
    <location>
        <begin position="118"/>
        <end position="160"/>
    </location>
</feature>
<feature type="region of interest" description="Disordered" evidence="4">
    <location>
        <begin position="229"/>
        <end position="267"/>
    </location>
</feature>
<evidence type="ECO:0000256" key="4">
    <source>
        <dbReference type="SAM" id="MobiDB-lite"/>
    </source>
</evidence>
<comment type="subcellular location">
    <subcellularLocation>
        <location evidence="1">Nucleus</location>
    </subcellularLocation>
</comment>
<feature type="compositionally biased region" description="Basic and acidic residues" evidence="4">
    <location>
        <begin position="143"/>
        <end position="158"/>
    </location>
</feature>
<accession>A0A553N1P7</accession>
<feature type="compositionally biased region" description="Polar residues" evidence="4">
    <location>
        <begin position="21"/>
        <end position="35"/>
    </location>
</feature>
<dbReference type="PANTHER" id="PTHR15367">
    <property type="entry name" value="DNA-DIRECTED RNA POLYMERASE III"/>
    <property type="match status" value="1"/>
</dbReference>
<feature type="compositionally biased region" description="Basic and acidic residues" evidence="4">
    <location>
        <begin position="118"/>
        <end position="130"/>
    </location>
</feature>
<evidence type="ECO:0000256" key="1">
    <source>
        <dbReference type="ARBA" id="ARBA00004123"/>
    </source>
</evidence>
<organism evidence="5 6">
    <name type="scientific">Danionella cerebrum</name>
    <dbReference type="NCBI Taxonomy" id="2873325"/>
    <lineage>
        <taxon>Eukaryota</taxon>
        <taxon>Metazoa</taxon>
        <taxon>Chordata</taxon>
        <taxon>Craniata</taxon>
        <taxon>Vertebrata</taxon>
        <taxon>Euteleostomi</taxon>
        <taxon>Actinopterygii</taxon>
        <taxon>Neopterygii</taxon>
        <taxon>Teleostei</taxon>
        <taxon>Ostariophysi</taxon>
        <taxon>Cypriniformes</taxon>
        <taxon>Danionidae</taxon>
        <taxon>Danioninae</taxon>
        <taxon>Danionella</taxon>
    </lineage>
</organism>
<evidence type="ECO:0000313" key="5">
    <source>
        <dbReference type="EMBL" id="TRY59357.1"/>
    </source>
</evidence>
<dbReference type="GO" id="GO:0005666">
    <property type="term" value="C:RNA polymerase III complex"/>
    <property type="evidence" value="ECO:0007669"/>
    <property type="project" value="TreeGrafter"/>
</dbReference>
<proteinExistence type="inferred from homology"/>